<accession>A0A644ZUF9</accession>
<gene>
    <name evidence="1" type="ORF">SDC9_90726</name>
</gene>
<dbReference type="EMBL" id="VSSQ01010330">
    <property type="protein sequence ID" value="MPM44048.1"/>
    <property type="molecule type" value="Genomic_DNA"/>
</dbReference>
<reference evidence="1" key="1">
    <citation type="submission" date="2019-08" db="EMBL/GenBank/DDBJ databases">
        <authorList>
            <person name="Kucharzyk K."/>
            <person name="Murdoch R.W."/>
            <person name="Higgins S."/>
            <person name="Loffler F."/>
        </authorList>
    </citation>
    <scope>NUCLEOTIDE SEQUENCE</scope>
</reference>
<evidence type="ECO:0000313" key="1">
    <source>
        <dbReference type="EMBL" id="MPM44048.1"/>
    </source>
</evidence>
<proteinExistence type="predicted"/>
<protein>
    <submittedName>
        <fullName evidence="1">Uncharacterized protein</fullName>
    </submittedName>
</protein>
<comment type="caution">
    <text evidence="1">The sequence shown here is derived from an EMBL/GenBank/DDBJ whole genome shotgun (WGS) entry which is preliminary data.</text>
</comment>
<dbReference type="AlphaFoldDB" id="A0A644ZUF9"/>
<sequence length="151" mass="16183">MAIRLPSIDAMIPPPLTTSVFSTTSFSVTPRYSTKAFASGWSDSLSIFAIMLLTLATSSAKKTTSATLGFPWVRVPVLSKTMVSTRLKSPITSLPFKRIPCFAPLPIPATLETGTPMTNAPGQPKTKMVMANSMSFVRIPTIMDRAKTAGV</sequence>
<name>A0A644ZUF9_9ZZZZ</name>
<organism evidence="1">
    <name type="scientific">bioreactor metagenome</name>
    <dbReference type="NCBI Taxonomy" id="1076179"/>
    <lineage>
        <taxon>unclassified sequences</taxon>
        <taxon>metagenomes</taxon>
        <taxon>ecological metagenomes</taxon>
    </lineage>
</organism>